<evidence type="ECO:0000256" key="5">
    <source>
        <dbReference type="ARBA" id="ARBA00022989"/>
    </source>
</evidence>
<dbReference type="GO" id="GO:0005351">
    <property type="term" value="F:carbohydrate:proton symporter activity"/>
    <property type="evidence" value="ECO:0007669"/>
    <property type="project" value="TreeGrafter"/>
</dbReference>
<feature type="transmembrane region" description="Helical" evidence="7">
    <location>
        <begin position="185"/>
        <end position="202"/>
    </location>
</feature>
<feature type="transmembrane region" description="Helical" evidence="7">
    <location>
        <begin position="148"/>
        <end position="173"/>
    </location>
</feature>
<proteinExistence type="inferred from homology"/>
<dbReference type="GO" id="GO:0016020">
    <property type="term" value="C:membrane"/>
    <property type="evidence" value="ECO:0007669"/>
    <property type="project" value="UniProtKB-SubCell"/>
</dbReference>
<dbReference type="OrthoDB" id="6612291at2759"/>
<dbReference type="PROSITE" id="PS50850">
    <property type="entry name" value="MFS"/>
    <property type="match status" value="1"/>
</dbReference>
<name>A0A072PGH8_9EURO</name>
<evidence type="ECO:0000259" key="8">
    <source>
        <dbReference type="PROSITE" id="PS50850"/>
    </source>
</evidence>
<dbReference type="PANTHER" id="PTHR48022">
    <property type="entry name" value="PLASTIDIC GLUCOSE TRANSPORTER 4"/>
    <property type="match status" value="1"/>
</dbReference>
<evidence type="ECO:0000256" key="7">
    <source>
        <dbReference type="SAM" id="Phobius"/>
    </source>
</evidence>
<reference evidence="9 10" key="1">
    <citation type="submission" date="2013-03" db="EMBL/GenBank/DDBJ databases">
        <title>The Genome Sequence of Exophiala aquamarina CBS 119918.</title>
        <authorList>
            <consortium name="The Broad Institute Genomics Platform"/>
            <person name="Cuomo C."/>
            <person name="de Hoog S."/>
            <person name="Gorbushina A."/>
            <person name="Walker B."/>
            <person name="Young S.K."/>
            <person name="Zeng Q."/>
            <person name="Gargeya S."/>
            <person name="Fitzgerald M."/>
            <person name="Haas B."/>
            <person name="Abouelleil A."/>
            <person name="Allen A.W."/>
            <person name="Alvarado L."/>
            <person name="Arachchi H.M."/>
            <person name="Berlin A.M."/>
            <person name="Chapman S.B."/>
            <person name="Gainer-Dewar J."/>
            <person name="Goldberg J."/>
            <person name="Griggs A."/>
            <person name="Gujja S."/>
            <person name="Hansen M."/>
            <person name="Howarth C."/>
            <person name="Imamovic A."/>
            <person name="Ireland A."/>
            <person name="Larimer J."/>
            <person name="McCowan C."/>
            <person name="Murphy C."/>
            <person name="Pearson M."/>
            <person name="Poon T.W."/>
            <person name="Priest M."/>
            <person name="Roberts A."/>
            <person name="Saif S."/>
            <person name="Shea T."/>
            <person name="Sisk P."/>
            <person name="Sykes S."/>
            <person name="Wortman J."/>
            <person name="Nusbaum C."/>
            <person name="Birren B."/>
        </authorList>
    </citation>
    <scope>NUCLEOTIDE SEQUENCE [LARGE SCALE GENOMIC DNA]</scope>
    <source>
        <strain evidence="9 10">CBS 119918</strain>
    </source>
</reference>
<accession>A0A072PGH8</accession>
<feature type="transmembrane region" description="Helical" evidence="7">
    <location>
        <begin position="16"/>
        <end position="40"/>
    </location>
</feature>
<evidence type="ECO:0000256" key="4">
    <source>
        <dbReference type="ARBA" id="ARBA00022692"/>
    </source>
</evidence>
<dbReference type="FunFam" id="1.20.1250.20:FF:000134">
    <property type="entry name" value="MFS sugar transporter protein"/>
    <property type="match status" value="1"/>
</dbReference>
<feature type="transmembrane region" description="Helical" evidence="7">
    <location>
        <begin position="406"/>
        <end position="430"/>
    </location>
</feature>
<evidence type="ECO:0000256" key="6">
    <source>
        <dbReference type="ARBA" id="ARBA00023136"/>
    </source>
</evidence>
<dbReference type="InterPro" id="IPR020846">
    <property type="entry name" value="MFS_dom"/>
</dbReference>
<comment type="similarity">
    <text evidence="2">Belongs to the major facilitator superfamily. Sugar transporter (TC 2.A.1.1) family.</text>
</comment>
<feature type="transmembrane region" description="Helical" evidence="7">
    <location>
        <begin position="271"/>
        <end position="289"/>
    </location>
</feature>
<dbReference type="GeneID" id="25278619"/>
<feature type="transmembrane region" description="Helical" evidence="7">
    <location>
        <begin position="114"/>
        <end position="136"/>
    </location>
</feature>
<dbReference type="InterPro" id="IPR005828">
    <property type="entry name" value="MFS_sugar_transport-like"/>
</dbReference>
<evidence type="ECO:0000313" key="10">
    <source>
        <dbReference type="Proteomes" id="UP000027920"/>
    </source>
</evidence>
<feature type="transmembrane region" description="Helical" evidence="7">
    <location>
        <begin position="309"/>
        <end position="329"/>
    </location>
</feature>
<dbReference type="InterPro" id="IPR050360">
    <property type="entry name" value="MFS_Sugar_Transporters"/>
</dbReference>
<dbReference type="Gene3D" id="1.20.1250.20">
    <property type="entry name" value="MFS general substrate transporter like domains"/>
    <property type="match status" value="1"/>
</dbReference>
<keyword evidence="3" id="KW-0813">Transport</keyword>
<feature type="transmembrane region" description="Helical" evidence="7">
    <location>
        <begin position="336"/>
        <end position="359"/>
    </location>
</feature>
<dbReference type="SUPFAM" id="SSF103473">
    <property type="entry name" value="MFS general substrate transporter"/>
    <property type="match status" value="1"/>
</dbReference>
<dbReference type="Proteomes" id="UP000027920">
    <property type="component" value="Unassembled WGS sequence"/>
</dbReference>
<feature type="transmembrane region" description="Helical" evidence="7">
    <location>
        <begin position="371"/>
        <end position="394"/>
    </location>
</feature>
<protein>
    <recommendedName>
        <fullName evidence="8">Major facilitator superfamily (MFS) profile domain-containing protein</fullName>
    </recommendedName>
</protein>
<organism evidence="9 10">
    <name type="scientific">Exophiala aquamarina CBS 119918</name>
    <dbReference type="NCBI Taxonomy" id="1182545"/>
    <lineage>
        <taxon>Eukaryota</taxon>
        <taxon>Fungi</taxon>
        <taxon>Dikarya</taxon>
        <taxon>Ascomycota</taxon>
        <taxon>Pezizomycotina</taxon>
        <taxon>Eurotiomycetes</taxon>
        <taxon>Chaetothyriomycetidae</taxon>
        <taxon>Chaetothyriales</taxon>
        <taxon>Herpotrichiellaceae</taxon>
        <taxon>Exophiala</taxon>
    </lineage>
</organism>
<keyword evidence="4 7" id="KW-0812">Transmembrane</keyword>
<dbReference type="PANTHER" id="PTHR48022:SF11">
    <property type="entry name" value="MONOSACCHARIDE TRANSPORTER (HXT8), PUTATIVE (AFU_ORTHOLOGUE AFUA_2G08120)-RELATED"/>
    <property type="match status" value="1"/>
</dbReference>
<dbReference type="VEuPathDB" id="FungiDB:A1O9_03685"/>
<evidence type="ECO:0000256" key="1">
    <source>
        <dbReference type="ARBA" id="ARBA00004141"/>
    </source>
</evidence>
<feature type="transmembrane region" description="Helical" evidence="7">
    <location>
        <begin position="60"/>
        <end position="81"/>
    </location>
</feature>
<evidence type="ECO:0000313" key="9">
    <source>
        <dbReference type="EMBL" id="KEF58842.1"/>
    </source>
</evidence>
<comment type="caution">
    <text evidence="9">The sequence shown here is derived from an EMBL/GenBank/DDBJ whole genome shotgun (WGS) entry which is preliminary data.</text>
</comment>
<feature type="transmembrane region" description="Helical" evidence="7">
    <location>
        <begin position="436"/>
        <end position="455"/>
    </location>
</feature>
<feature type="transmembrane region" description="Helical" evidence="7">
    <location>
        <begin position="90"/>
        <end position="108"/>
    </location>
</feature>
<dbReference type="AlphaFoldDB" id="A0A072PGH8"/>
<dbReference type="RefSeq" id="XP_013261432.1">
    <property type="nucleotide sequence ID" value="XM_013405978.1"/>
</dbReference>
<comment type="subcellular location">
    <subcellularLocation>
        <location evidence="1">Membrane</location>
        <topology evidence="1">Multi-pass membrane protein</topology>
    </subcellularLocation>
</comment>
<keyword evidence="5 7" id="KW-1133">Transmembrane helix</keyword>
<dbReference type="InterPro" id="IPR036259">
    <property type="entry name" value="MFS_trans_sf"/>
</dbReference>
<dbReference type="InterPro" id="IPR003663">
    <property type="entry name" value="Sugar/inositol_transpt"/>
</dbReference>
<sequence length="507" mass="55320">MATEPVVKEHRSKFNVFIILLATLGSISYGYSSCIIATTLGQPSFITYMKLDVYTNAVQLIGAINGLYQAGGLLGTVYVGFTGDRLGRRWAIFSASAITVVGGALQAGSVHVGMFMAARFITGLGIGALVTLIPLWQSEVAPPRTRGFLVGLHGVFILVGYSSASWVGVAFYFVNADGAQFRPPLALQILPPLLLAGAILYMPESPRWLMERDRGEECLAILCKIHADASDPSGEFAQLEYNQIRQQITYEKGLPSSWRSIFKIPSYRKRLIVGFGCMFFAQCTGTQVINNYGPLLYRNLGFSTANALIIQAGWITWGIIGNFINALLLDKVGRKWLMTGGMIGCAISLLLEIIMLALYQHTGDRAGNSAAVFFLFLHIGFYASALDASTYVYASEIWPTHLRARGCAISVSGLFVSSLILLCAASDAFAAIGWRYYLVFLCMTIIGAIFFALVFPETRHKPLEEIAAAFGDEVVDYSLEVSMGKASELGEAHPQTIRDYKSEDRTA</sequence>
<dbReference type="EMBL" id="AMGV01000003">
    <property type="protein sequence ID" value="KEF58842.1"/>
    <property type="molecule type" value="Genomic_DNA"/>
</dbReference>
<gene>
    <name evidence="9" type="ORF">A1O9_03685</name>
</gene>
<dbReference type="HOGENOM" id="CLU_001265_30_13_1"/>
<evidence type="ECO:0000256" key="3">
    <source>
        <dbReference type="ARBA" id="ARBA00022448"/>
    </source>
</evidence>
<keyword evidence="10" id="KW-1185">Reference proteome</keyword>
<feature type="domain" description="Major facilitator superfamily (MFS) profile" evidence="8">
    <location>
        <begin position="18"/>
        <end position="459"/>
    </location>
</feature>
<dbReference type="PRINTS" id="PR00171">
    <property type="entry name" value="SUGRTRNSPORT"/>
</dbReference>
<dbReference type="Pfam" id="PF00083">
    <property type="entry name" value="Sugar_tr"/>
    <property type="match status" value="1"/>
</dbReference>
<evidence type="ECO:0000256" key="2">
    <source>
        <dbReference type="ARBA" id="ARBA00010992"/>
    </source>
</evidence>
<keyword evidence="6 7" id="KW-0472">Membrane</keyword>